<sequence length="124" mass="14511">MHSHLEVIIPVEERFEVCYHAFNDFVTCLKARVKVCGTYCHLEVIIPVEERFEVCYHAFTPRGHYPSRGAFEVCYHAFNDFVTCLKARVKVCGTYCHLEVIIPVEERFEVCYHAFTHYPSRGAF</sequence>
<name>A0A9Q0PXY7_9ROSI</name>
<keyword evidence="2" id="KW-1185">Reference proteome</keyword>
<organism evidence="1 2">
    <name type="scientific">Salix koriyanagi</name>
    <dbReference type="NCBI Taxonomy" id="2511006"/>
    <lineage>
        <taxon>Eukaryota</taxon>
        <taxon>Viridiplantae</taxon>
        <taxon>Streptophyta</taxon>
        <taxon>Embryophyta</taxon>
        <taxon>Tracheophyta</taxon>
        <taxon>Spermatophyta</taxon>
        <taxon>Magnoliopsida</taxon>
        <taxon>eudicotyledons</taxon>
        <taxon>Gunneridae</taxon>
        <taxon>Pentapetalae</taxon>
        <taxon>rosids</taxon>
        <taxon>fabids</taxon>
        <taxon>Malpighiales</taxon>
        <taxon>Salicaceae</taxon>
        <taxon>Saliceae</taxon>
        <taxon>Salix</taxon>
    </lineage>
</organism>
<gene>
    <name evidence="1" type="ORF">OIU74_015408</name>
</gene>
<evidence type="ECO:0000313" key="2">
    <source>
        <dbReference type="Proteomes" id="UP001151752"/>
    </source>
</evidence>
<dbReference type="EMBL" id="JAPFFM010000017">
    <property type="protein sequence ID" value="KAJ6696489.1"/>
    <property type="molecule type" value="Genomic_DNA"/>
</dbReference>
<dbReference type="AlphaFoldDB" id="A0A9Q0PXY7"/>
<reference evidence="1" key="2">
    <citation type="journal article" date="2023" name="Int. J. Mol. Sci.">
        <title>De Novo Assembly and Annotation of 11 Diverse Shrub Willow (Salix) Genomes Reveals Novel Gene Organization in Sex-Linked Regions.</title>
        <authorList>
            <person name="Hyden B."/>
            <person name="Feng K."/>
            <person name="Yates T.B."/>
            <person name="Jawdy S."/>
            <person name="Cereghino C."/>
            <person name="Smart L.B."/>
            <person name="Muchero W."/>
        </authorList>
    </citation>
    <scope>NUCLEOTIDE SEQUENCE</scope>
    <source>
        <tissue evidence="1">Shoot tip</tissue>
    </source>
</reference>
<protein>
    <submittedName>
        <fullName evidence="1">Uncharacterized protein</fullName>
    </submittedName>
</protein>
<evidence type="ECO:0000313" key="1">
    <source>
        <dbReference type="EMBL" id="KAJ6696489.1"/>
    </source>
</evidence>
<comment type="caution">
    <text evidence="1">The sequence shown here is derived from an EMBL/GenBank/DDBJ whole genome shotgun (WGS) entry which is preliminary data.</text>
</comment>
<dbReference type="Proteomes" id="UP001151752">
    <property type="component" value="Chromosome 3"/>
</dbReference>
<proteinExistence type="predicted"/>
<accession>A0A9Q0PXY7</accession>
<reference evidence="1" key="1">
    <citation type="submission" date="2022-11" db="EMBL/GenBank/DDBJ databases">
        <authorList>
            <person name="Hyden B.L."/>
            <person name="Feng K."/>
            <person name="Yates T."/>
            <person name="Jawdy S."/>
            <person name="Smart L.B."/>
            <person name="Muchero W."/>
        </authorList>
    </citation>
    <scope>NUCLEOTIDE SEQUENCE</scope>
    <source>
        <tissue evidence="1">Shoot tip</tissue>
    </source>
</reference>